<dbReference type="KEGG" id="mgz:GCW_00570"/>
<dbReference type="PROSITE" id="PS51257">
    <property type="entry name" value="PROKAR_LIPOPROTEIN"/>
    <property type="match status" value="1"/>
</dbReference>
<dbReference type="AlphaFoldDB" id="A0A0F6CK02"/>
<feature type="signal peptide" evidence="1">
    <location>
        <begin position="1"/>
        <end position="24"/>
    </location>
</feature>
<gene>
    <name evidence="2" type="ORF">GCW_00570</name>
</gene>
<feature type="chain" id="PRO_5002501522" description="Lipoprotein" evidence="1">
    <location>
        <begin position="25"/>
        <end position="308"/>
    </location>
</feature>
<name>A0A0F6CK02_MYCGL</name>
<reference evidence="2 3" key="1">
    <citation type="journal article" date="2011" name="PLoS ONE">
        <title>Core proteome of the minimal cell: comparative proteomics of three mollicute species.</title>
        <authorList>
            <person name="Fisunov G.Y."/>
            <person name="Alexeev D.G."/>
            <person name="Bazaleev N.A."/>
            <person name="Ladygina V.G."/>
            <person name="Galyamina M.A."/>
            <person name="Kondratov I.G."/>
            <person name="Zhukova N.A."/>
            <person name="Serebryakova M.V."/>
            <person name="Demina I.A."/>
            <person name="Govorun V.M."/>
        </authorList>
    </citation>
    <scope>NUCLEOTIDE SEQUENCE [LARGE SCALE GENOMIC DNA]</scope>
    <source>
        <strain evidence="2 3">S6</strain>
    </source>
</reference>
<dbReference type="HOGENOM" id="CLU_902607_0_0_14"/>
<organism evidence="2 3">
    <name type="scientific">Mycoplasmoides gallisepticum S6</name>
    <dbReference type="NCBI Taxonomy" id="1006581"/>
    <lineage>
        <taxon>Bacteria</taxon>
        <taxon>Bacillati</taxon>
        <taxon>Mycoplasmatota</taxon>
        <taxon>Mycoplasmoidales</taxon>
        <taxon>Mycoplasmoidaceae</taxon>
        <taxon>Mycoplasmoides</taxon>
    </lineage>
</organism>
<keyword evidence="1" id="KW-0732">Signal</keyword>
<evidence type="ECO:0000256" key="1">
    <source>
        <dbReference type="SAM" id="SignalP"/>
    </source>
</evidence>
<evidence type="ECO:0008006" key="4">
    <source>
        <dbReference type="Google" id="ProtNLM"/>
    </source>
</evidence>
<sequence>MKKIFKLLNLGLLTALLPIVIVSCTNDNSSEKIRMKSDDKVSYSPLPRLFFPKAKYVDDLEAALAKYDLSFSDEQEQNFEKFDLAKFNKLDSQLTKNANEIYRLQKQIAETSISAEVKAEKHQQILVLFDKNSALLSDNIMAFFKYIYNFRMKFYDYALLTDSFKNNSENHSARYLHFALNVNNQFANDNLAAHIHFRYNRSITRVNIVGADLKTSMLVDSELREGYRVMYVSLSNVIFKLYVSNDNKILLDSRAIFFSGAIGNIDPQETLDAMEKNPEKLTQFDIENFENKFTALPYVKYPQINSIF</sequence>
<accession>A0A0F6CK02</accession>
<evidence type="ECO:0000313" key="3">
    <source>
        <dbReference type="Proteomes" id="UP000018735"/>
    </source>
</evidence>
<evidence type="ECO:0000313" key="2">
    <source>
        <dbReference type="EMBL" id="AHB99424.1"/>
    </source>
</evidence>
<dbReference type="Proteomes" id="UP000018735">
    <property type="component" value="Chromosome"/>
</dbReference>
<protein>
    <recommendedName>
        <fullName evidence="4">Lipoprotein</fullName>
    </recommendedName>
</protein>
<proteinExistence type="predicted"/>
<dbReference type="EMBL" id="CP006916">
    <property type="protein sequence ID" value="AHB99424.1"/>
    <property type="molecule type" value="Genomic_DNA"/>
</dbReference>